<feature type="transmembrane region" description="Helical" evidence="12">
    <location>
        <begin position="821"/>
        <end position="841"/>
    </location>
</feature>
<dbReference type="InterPro" id="IPR008250">
    <property type="entry name" value="ATPase_P-typ_transduc_dom_A_sf"/>
</dbReference>
<dbReference type="PRINTS" id="PR00119">
    <property type="entry name" value="CATATPASE"/>
</dbReference>
<evidence type="ECO:0000256" key="3">
    <source>
        <dbReference type="ARBA" id="ARBA00022475"/>
    </source>
</evidence>
<dbReference type="SUPFAM" id="SSF56784">
    <property type="entry name" value="HAD-like"/>
    <property type="match status" value="1"/>
</dbReference>
<evidence type="ECO:0000256" key="2">
    <source>
        <dbReference type="ARBA" id="ARBA00005675"/>
    </source>
</evidence>
<dbReference type="PANTHER" id="PTHR43294:SF21">
    <property type="entry name" value="CATION TRANSPORTING ATPASE"/>
    <property type="match status" value="1"/>
</dbReference>
<dbReference type="SUPFAM" id="SSF81653">
    <property type="entry name" value="Calcium ATPase, transduction domain A"/>
    <property type="match status" value="1"/>
</dbReference>
<dbReference type="NCBIfam" id="TIGR01494">
    <property type="entry name" value="ATPase_P-type"/>
    <property type="match status" value="2"/>
</dbReference>
<dbReference type="SFLD" id="SFLDS00003">
    <property type="entry name" value="Haloacid_Dehalogenase"/>
    <property type="match status" value="1"/>
</dbReference>
<dbReference type="Pfam" id="PF00689">
    <property type="entry name" value="Cation_ATPase_C"/>
    <property type="match status" value="1"/>
</dbReference>
<evidence type="ECO:0000256" key="6">
    <source>
        <dbReference type="ARBA" id="ARBA00022840"/>
    </source>
</evidence>
<keyword evidence="3" id="KW-1003">Cell membrane</keyword>
<sequence>MGLTENEAAEKLKTEGENVLAENRQAGPVKIFIGQFKDIMVMILLGATVISILLGEISDAVTIILIVLLNAILGFIQEYRTEHTLEALRSMTAPTAKCWRDDKLKEIEASKLVTGDIIELEAGDRIPADCAVLKAAGFFSDEAILTGESVAVSKSAGSPEDTDNSLNKPNIVYCGASATKGVCRAKVIATGKHTQMGKISEMLTDIDREPTPLQKRLGELGKAVAVICLIVCAAVFGAGVLRGENVFDMLMTGITIAIAAIPEGLPATVTIALALAVSRMLKQKALVNKLHSVETLGCTSVICSDKTGTITENKMTVTELSTVSADYYFSGIGYRVSGAVTKGDDNIAVNPTAEKSLTEALRCGVLCSTAEISTQEVPKSRNRGALAGRGEWQVTGDSTEAALLIAAAKAGITRESLSGSCRVLGEYPFDSETRFMAVLCSCGSDKRMYFKGAEEVLLPRCSQYISENGAPVPMSSAVRRELAEKAAEMSDRALRVLALATCSSDTLEPNRRNLVFLGFAGMTDPPREEAKTAIRKCAAASVKTVMITGDHKNTAVAVAKKAGLLKGGLAMTGAELDALSDEELDRVIGKYTVFSRVEPVHKLRIVRSFKRRGEIVTMTGDGVNDAPAVKEADVGVAMGVTGTDVTKQAADVILMDDNLATLVSAVEQGRCVYANIRKFVRYLLSCNIGEVLTMFLGILMGMPVVLLPVQILLVNLVTDGLPAVALGMEPPEKDIMNRPPRRSAEGFFSGGLMWKIVIRGVFIGLSTLASFTTVMRLGGSLEACRTAALITLVVSQLIHVFECRSERRSLFRMNPFGNMKLVIAVVISAAVLAAAVILPQLQMVFSTVDLSTPQLLTALGFSAAVPVISSIFSKK</sequence>
<dbReference type="InterPro" id="IPR023299">
    <property type="entry name" value="ATPase_P-typ_cyto_dom_N"/>
</dbReference>
<dbReference type="Gene3D" id="2.70.150.10">
    <property type="entry name" value="Calcium-transporting ATPase, cytoplasmic transduction domain A"/>
    <property type="match status" value="1"/>
</dbReference>
<evidence type="ECO:0000256" key="5">
    <source>
        <dbReference type="ARBA" id="ARBA00022741"/>
    </source>
</evidence>
<dbReference type="InterPro" id="IPR023214">
    <property type="entry name" value="HAD_sf"/>
</dbReference>
<accession>A0A1K1PV12</accession>
<comment type="catalytic activity">
    <reaction evidence="11">
        <text>Ca(2+)(in) + ATP + H2O = Ca(2+)(out) + ADP + phosphate + H(+)</text>
        <dbReference type="Rhea" id="RHEA:18105"/>
        <dbReference type="ChEBI" id="CHEBI:15377"/>
        <dbReference type="ChEBI" id="CHEBI:15378"/>
        <dbReference type="ChEBI" id="CHEBI:29108"/>
        <dbReference type="ChEBI" id="CHEBI:30616"/>
        <dbReference type="ChEBI" id="CHEBI:43474"/>
        <dbReference type="ChEBI" id="CHEBI:456216"/>
        <dbReference type="EC" id="7.2.2.10"/>
    </reaction>
</comment>
<name>A0A1K1PV12_RUMFL</name>
<dbReference type="InterPro" id="IPR044492">
    <property type="entry name" value="P_typ_ATPase_HD_dom"/>
</dbReference>
<dbReference type="InterPro" id="IPR004014">
    <property type="entry name" value="ATPase_P-typ_cation-transptr_N"/>
</dbReference>
<keyword evidence="5" id="KW-0547">Nucleotide-binding</keyword>
<evidence type="ECO:0000256" key="1">
    <source>
        <dbReference type="ARBA" id="ARBA00004651"/>
    </source>
</evidence>
<feature type="domain" description="Cation-transporting P-type ATPase N-terminal" evidence="13">
    <location>
        <begin position="1"/>
        <end position="56"/>
    </location>
</feature>
<evidence type="ECO:0000256" key="10">
    <source>
        <dbReference type="ARBA" id="ARBA00023136"/>
    </source>
</evidence>
<dbReference type="GO" id="GO:0005886">
    <property type="term" value="C:plasma membrane"/>
    <property type="evidence" value="ECO:0007669"/>
    <property type="project" value="UniProtKB-SubCell"/>
</dbReference>
<dbReference type="SMART" id="SM00831">
    <property type="entry name" value="Cation_ATPase_N"/>
    <property type="match status" value="1"/>
</dbReference>
<gene>
    <name evidence="14" type="ORF">SAMN02910280_0157</name>
</gene>
<dbReference type="GO" id="GO:0005388">
    <property type="term" value="F:P-type calcium transporter activity"/>
    <property type="evidence" value="ECO:0007669"/>
    <property type="project" value="UniProtKB-EC"/>
</dbReference>
<feature type="transmembrane region" description="Helical" evidence="12">
    <location>
        <begin position="223"/>
        <end position="241"/>
    </location>
</feature>
<keyword evidence="4 12" id="KW-0812">Transmembrane</keyword>
<evidence type="ECO:0000256" key="9">
    <source>
        <dbReference type="ARBA" id="ARBA00022989"/>
    </source>
</evidence>
<dbReference type="Gene3D" id="1.20.1110.10">
    <property type="entry name" value="Calcium-transporting ATPase, transmembrane domain"/>
    <property type="match status" value="1"/>
</dbReference>
<dbReference type="AlphaFoldDB" id="A0A1K1PV12"/>
<dbReference type="PANTHER" id="PTHR43294">
    <property type="entry name" value="SODIUM/POTASSIUM-TRANSPORTING ATPASE SUBUNIT ALPHA"/>
    <property type="match status" value="1"/>
</dbReference>
<keyword evidence="6" id="KW-0067">ATP-binding</keyword>
<dbReference type="InterPro" id="IPR050510">
    <property type="entry name" value="Cation_transp_ATPase_P-type"/>
</dbReference>
<evidence type="ECO:0000256" key="7">
    <source>
        <dbReference type="ARBA" id="ARBA00022842"/>
    </source>
</evidence>
<comment type="subcellular location">
    <subcellularLocation>
        <location evidence="1">Cell membrane</location>
        <topology evidence="1">Multi-pass membrane protein</topology>
    </subcellularLocation>
</comment>
<dbReference type="EMBL" id="FPIP01000011">
    <property type="protein sequence ID" value="SFW51447.1"/>
    <property type="molecule type" value="Genomic_DNA"/>
</dbReference>
<comment type="similarity">
    <text evidence="2">Belongs to the cation transport ATPase (P-type) (TC 3.A.3) family. Type IIA subfamily.</text>
</comment>
<keyword evidence="7" id="KW-0460">Magnesium</keyword>
<dbReference type="Gene3D" id="3.40.1110.10">
    <property type="entry name" value="Calcium-transporting ATPase, cytoplasmic domain N"/>
    <property type="match status" value="1"/>
</dbReference>
<dbReference type="InterPro" id="IPR006068">
    <property type="entry name" value="ATPase_P-typ_cation-transptr_C"/>
</dbReference>
<dbReference type="PROSITE" id="PS00154">
    <property type="entry name" value="ATPASE_E1_E2"/>
    <property type="match status" value="1"/>
</dbReference>
<protein>
    <submittedName>
        <fullName evidence="14">Ca2+-transporting ATPase</fullName>
    </submittedName>
</protein>
<evidence type="ECO:0000256" key="8">
    <source>
        <dbReference type="ARBA" id="ARBA00022967"/>
    </source>
</evidence>
<dbReference type="SFLD" id="SFLDF00027">
    <property type="entry name" value="p-type_atpase"/>
    <property type="match status" value="1"/>
</dbReference>
<feature type="transmembrane region" description="Helical" evidence="12">
    <location>
        <begin position="253"/>
        <end position="277"/>
    </location>
</feature>
<dbReference type="InterPro" id="IPR059000">
    <property type="entry name" value="ATPase_P-type_domA"/>
</dbReference>
<dbReference type="Proteomes" id="UP000183461">
    <property type="component" value="Unassembled WGS sequence"/>
</dbReference>
<dbReference type="Pfam" id="PF13246">
    <property type="entry name" value="Cation_ATPase"/>
    <property type="match status" value="1"/>
</dbReference>
<keyword evidence="9 12" id="KW-1133">Transmembrane helix</keyword>
<evidence type="ECO:0000313" key="15">
    <source>
        <dbReference type="Proteomes" id="UP000183461"/>
    </source>
</evidence>
<dbReference type="InterPro" id="IPR036412">
    <property type="entry name" value="HAD-like_sf"/>
</dbReference>
<organism evidence="14 15">
    <name type="scientific">Ruminococcus flavefaciens</name>
    <dbReference type="NCBI Taxonomy" id="1265"/>
    <lineage>
        <taxon>Bacteria</taxon>
        <taxon>Bacillati</taxon>
        <taxon>Bacillota</taxon>
        <taxon>Clostridia</taxon>
        <taxon>Eubacteriales</taxon>
        <taxon>Oscillospiraceae</taxon>
        <taxon>Ruminococcus</taxon>
    </lineage>
</organism>
<dbReference type="GO" id="GO:0005524">
    <property type="term" value="F:ATP binding"/>
    <property type="evidence" value="ECO:0007669"/>
    <property type="project" value="UniProtKB-KW"/>
</dbReference>
<evidence type="ECO:0000256" key="11">
    <source>
        <dbReference type="ARBA" id="ARBA00048694"/>
    </source>
</evidence>
<evidence type="ECO:0000256" key="4">
    <source>
        <dbReference type="ARBA" id="ARBA00022692"/>
    </source>
</evidence>
<dbReference type="Pfam" id="PF00690">
    <property type="entry name" value="Cation_ATPase_N"/>
    <property type="match status" value="1"/>
</dbReference>
<evidence type="ECO:0000259" key="13">
    <source>
        <dbReference type="SMART" id="SM00831"/>
    </source>
</evidence>
<evidence type="ECO:0000256" key="12">
    <source>
        <dbReference type="SAM" id="Phobius"/>
    </source>
</evidence>
<dbReference type="FunFam" id="3.40.50.1000:FF:000028">
    <property type="entry name" value="Calcium-transporting P-type ATPase, putative"/>
    <property type="match status" value="1"/>
</dbReference>
<dbReference type="InterPro" id="IPR001757">
    <property type="entry name" value="P_typ_ATPase"/>
</dbReference>
<dbReference type="GO" id="GO:0016887">
    <property type="term" value="F:ATP hydrolysis activity"/>
    <property type="evidence" value="ECO:0007669"/>
    <property type="project" value="InterPro"/>
</dbReference>
<dbReference type="PRINTS" id="PR00120">
    <property type="entry name" value="HATPASE"/>
</dbReference>
<keyword evidence="8" id="KW-1278">Translocase</keyword>
<dbReference type="RefSeq" id="WP_072301214.1">
    <property type="nucleotide sequence ID" value="NZ_FPIP01000011.1"/>
</dbReference>
<evidence type="ECO:0000313" key="14">
    <source>
        <dbReference type="EMBL" id="SFW51447.1"/>
    </source>
</evidence>
<proteinExistence type="inferred from homology"/>
<keyword evidence="10 12" id="KW-0472">Membrane</keyword>
<dbReference type="InterPro" id="IPR018303">
    <property type="entry name" value="ATPase_P-typ_P_site"/>
</dbReference>
<reference evidence="14 15" key="1">
    <citation type="submission" date="2016-11" db="EMBL/GenBank/DDBJ databases">
        <authorList>
            <person name="Jaros S."/>
            <person name="Januszkiewicz K."/>
            <person name="Wedrychowicz H."/>
        </authorList>
    </citation>
    <scope>NUCLEOTIDE SEQUENCE [LARGE SCALE GENOMIC DNA]</scope>
    <source>
        <strain evidence="14 15">YL228</strain>
    </source>
</reference>
<feature type="transmembrane region" description="Helical" evidence="12">
    <location>
        <begin position="39"/>
        <end position="55"/>
    </location>
</feature>
<dbReference type="FunFam" id="1.20.1110.10:FF:000065">
    <property type="entry name" value="Sarcoplasmic/endoplasmic reticulum calcium ATPase 1"/>
    <property type="match status" value="1"/>
</dbReference>
<dbReference type="Pfam" id="PF00122">
    <property type="entry name" value="E1-E2_ATPase"/>
    <property type="match status" value="1"/>
</dbReference>
<dbReference type="InterPro" id="IPR023298">
    <property type="entry name" value="ATPase_P-typ_TM_dom_sf"/>
</dbReference>
<dbReference type="Gene3D" id="3.40.50.1000">
    <property type="entry name" value="HAD superfamily/HAD-like"/>
    <property type="match status" value="1"/>
</dbReference>
<dbReference type="SFLD" id="SFLDG00002">
    <property type="entry name" value="C1.7:_P-type_atpase_like"/>
    <property type="match status" value="1"/>
</dbReference>
<dbReference type="SUPFAM" id="SSF81660">
    <property type="entry name" value="Metal cation-transporting ATPase, ATP-binding domain N"/>
    <property type="match status" value="1"/>
</dbReference>
<feature type="transmembrane region" description="Helical" evidence="12">
    <location>
        <begin position="853"/>
        <end position="872"/>
    </location>
</feature>
<feature type="transmembrane region" description="Helical" evidence="12">
    <location>
        <begin position="747"/>
        <end position="771"/>
    </location>
</feature>
<dbReference type="SUPFAM" id="SSF81665">
    <property type="entry name" value="Calcium ATPase, transmembrane domain M"/>
    <property type="match status" value="1"/>
</dbReference>